<evidence type="ECO:0000313" key="1">
    <source>
        <dbReference type="EMBL" id="KAF2466319.1"/>
    </source>
</evidence>
<accession>A0ACB6QH22</accession>
<keyword evidence="2" id="KW-1185">Reference proteome</keyword>
<evidence type="ECO:0000313" key="2">
    <source>
        <dbReference type="Proteomes" id="UP000799755"/>
    </source>
</evidence>
<comment type="caution">
    <text evidence="1">The sequence shown here is derived from an EMBL/GenBank/DDBJ whole genome shotgun (WGS) entry which is preliminary data.</text>
</comment>
<proteinExistence type="predicted"/>
<gene>
    <name evidence="1" type="ORF">BDR25DRAFT_77429</name>
</gene>
<sequence length="448" mass="50274">MPAATQTRIRRAHPKTKYGCSTCKKRRIKCDERRPSCENCTKRGLDCGYYILQPSVCVSACPFSTQEDKSPFKVHVFAQNSESPSLSPPPSISPNIVTDIFPDCPDAFRPRCQELLHHFTTTTSTTLATDYPAQECWRSAVLQLARAHPFLLHGILASSALHLSRSLELYNEKETYLKIAARQMNIGLSQYRPVLENVTEDNAEALFSFCALTSFFTWVTAADDCKELLSSLRTGGLDWFQQDGVVGKLRATVIKLLRAVRGALVILTPCWARVSSGILSPIINRDWWPNPPRLVTPQAIEEDGKLHAIEKMWVKPGRKYEYSFDALASSLRQLREVFALVSHLTVNTSIVGDKMPTGTLIDRAAIFVWPTRISTEFISLLEQRQPESWVILAHFAILPGRIQGVWWVNCMASHIIAVAALVLGREKLDLIEWPMREVGANMSSIFSA</sequence>
<dbReference type="Proteomes" id="UP000799755">
    <property type="component" value="Unassembled WGS sequence"/>
</dbReference>
<dbReference type="EMBL" id="MU003525">
    <property type="protein sequence ID" value="KAF2466319.1"/>
    <property type="molecule type" value="Genomic_DNA"/>
</dbReference>
<name>A0ACB6QH22_9PLEO</name>
<organism evidence="1 2">
    <name type="scientific">Lindgomyces ingoldianus</name>
    <dbReference type="NCBI Taxonomy" id="673940"/>
    <lineage>
        <taxon>Eukaryota</taxon>
        <taxon>Fungi</taxon>
        <taxon>Dikarya</taxon>
        <taxon>Ascomycota</taxon>
        <taxon>Pezizomycotina</taxon>
        <taxon>Dothideomycetes</taxon>
        <taxon>Pleosporomycetidae</taxon>
        <taxon>Pleosporales</taxon>
        <taxon>Lindgomycetaceae</taxon>
        <taxon>Lindgomyces</taxon>
    </lineage>
</organism>
<protein>
    <submittedName>
        <fullName evidence="1">Uncharacterized protein</fullName>
    </submittedName>
</protein>
<reference evidence="1" key="1">
    <citation type="journal article" date="2020" name="Stud. Mycol.">
        <title>101 Dothideomycetes genomes: a test case for predicting lifestyles and emergence of pathogens.</title>
        <authorList>
            <person name="Haridas S."/>
            <person name="Albert R."/>
            <person name="Binder M."/>
            <person name="Bloem J."/>
            <person name="Labutti K."/>
            <person name="Salamov A."/>
            <person name="Andreopoulos B."/>
            <person name="Baker S."/>
            <person name="Barry K."/>
            <person name="Bills G."/>
            <person name="Bluhm B."/>
            <person name="Cannon C."/>
            <person name="Castanera R."/>
            <person name="Culley D."/>
            <person name="Daum C."/>
            <person name="Ezra D."/>
            <person name="Gonzalez J."/>
            <person name="Henrissat B."/>
            <person name="Kuo A."/>
            <person name="Liang C."/>
            <person name="Lipzen A."/>
            <person name="Lutzoni F."/>
            <person name="Magnuson J."/>
            <person name="Mondo S."/>
            <person name="Nolan M."/>
            <person name="Ohm R."/>
            <person name="Pangilinan J."/>
            <person name="Park H.-J."/>
            <person name="Ramirez L."/>
            <person name="Alfaro M."/>
            <person name="Sun H."/>
            <person name="Tritt A."/>
            <person name="Yoshinaga Y."/>
            <person name="Zwiers L.-H."/>
            <person name="Turgeon B."/>
            <person name="Goodwin S."/>
            <person name="Spatafora J."/>
            <person name="Crous P."/>
            <person name="Grigoriev I."/>
        </authorList>
    </citation>
    <scope>NUCLEOTIDE SEQUENCE</scope>
    <source>
        <strain evidence="1">ATCC 200398</strain>
    </source>
</reference>